<evidence type="ECO:0000313" key="1">
    <source>
        <dbReference type="EMBL" id="KAL3780937.1"/>
    </source>
</evidence>
<accession>A0ABD3NZZ5</accession>
<dbReference type="EMBL" id="JALLPJ020000869">
    <property type="protein sequence ID" value="KAL3780937.1"/>
    <property type="molecule type" value="Genomic_DNA"/>
</dbReference>
<proteinExistence type="predicted"/>
<name>A0ABD3NZZ5_9STRA</name>
<protein>
    <recommendedName>
        <fullName evidence="3">Secreted protein</fullName>
    </recommendedName>
</protein>
<dbReference type="AlphaFoldDB" id="A0ABD3NZZ5"/>
<sequence>MSKVLGRREFARRILLGAMTLPLAAASSLLSQPKSFFLPFFKYAKIGCLLRGSLPSLQSLDAVIFCQIGRCTGEALRFSVVAPSFLLLW</sequence>
<reference evidence="1 2" key="1">
    <citation type="submission" date="2024-10" db="EMBL/GenBank/DDBJ databases">
        <title>Updated reference genomes for cyclostephanoid diatoms.</title>
        <authorList>
            <person name="Roberts W.R."/>
            <person name="Alverson A.J."/>
        </authorList>
    </citation>
    <scope>NUCLEOTIDE SEQUENCE [LARGE SCALE GENOMIC DNA]</scope>
    <source>
        <strain evidence="1 2">AJA010-31</strain>
    </source>
</reference>
<comment type="caution">
    <text evidence="1">The sequence shown here is derived from an EMBL/GenBank/DDBJ whole genome shotgun (WGS) entry which is preliminary data.</text>
</comment>
<evidence type="ECO:0008006" key="3">
    <source>
        <dbReference type="Google" id="ProtNLM"/>
    </source>
</evidence>
<organism evidence="1 2">
    <name type="scientific">Cyclotella atomus</name>
    <dbReference type="NCBI Taxonomy" id="382360"/>
    <lineage>
        <taxon>Eukaryota</taxon>
        <taxon>Sar</taxon>
        <taxon>Stramenopiles</taxon>
        <taxon>Ochrophyta</taxon>
        <taxon>Bacillariophyta</taxon>
        <taxon>Coscinodiscophyceae</taxon>
        <taxon>Thalassiosirophycidae</taxon>
        <taxon>Stephanodiscales</taxon>
        <taxon>Stephanodiscaceae</taxon>
        <taxon>Cyclotella</taxon>
    </lineage>
</organism>
<dbReference type="Proteomes" id="UP001530400">
    <property type="component" value="Unassembled WGS sequence"/>
</dbReference>
<evidence type="ECO:0000313" key="2">
    <source>
        <dbReference type="Proteomes" id="UP001530400"/>
    </source>
</evidence>
<keyword evidence="2" id="KW-1185">Reference proteome</keyword>
<gene>
    <name evidence="1" type="ORF">ACHAWO_000129</name>
</gene>